<dbReference type="Gene3D" id="3.90.550.10">
    <property type="entry name" value="Spore Coat Polysaccharide Biosynthesis Protein SpsA, Chain A"/>
    <property type="match status" value="1"/>
</dbReference>
<dbReference type="OrthoDB" id="6116224at2"/>
<evidence type="ECO:0000313" key="2">
    <source>
        <dbReference type="EMBL" id="RIA56419.1"/>
    </source>
</evidence>
<organism evidence="2 3">
    <name type="scientific">Dichotomicrobium thermohalophilum</name>
    <dbReference type="NCBI Taxonomy" id="933063"/>
    <lineage>
        <taxon>Bacteria</taxon>
        <taxon>Pseudomonadati</taxon>
        <taxon>Pseudomonadota</taxon>
        <taxon>Alphaproteobacteria</taxon>
        <taxon>Hyphomicrobiales</taxon>
        <taxon>Hyphomicrobiaceae</taxon>
        <taxon>Dichotomicrobium</taxon>
    </lineage>
</organism>
<protein>
    <submittedName>
        <fullName evidence="2">Succinoglycan biosynthesis protein ExoM</fullName>
    </submittedName>
</protein>
<sequence length="319" mass="35656">MTNQPTSVLVGVCTAQRPKMLRACLESLARQVVPEHVALRFVVVDNEPEPNNRAAVEAMAADFPFPLAYEHEPRRGIPQARNRVLEHALSAGVEWIAFIDDDEIAERDWLSQLVRATEKFDCDVVQGQVYQFISEYGPSKENSKRRGPEGTVRQSAATDNVLFNIRLVRESGLNLRFDEKLALSGGSDMVFSRKAHELGAKIIYSPAPVVYERLTADRLTARAIARRAFSRHINVYRRNRPAGGNGAASVYAIYKISRAVVSVFASVLNMLEALLVLPFARKHSRRRLKNGITKFVKLPATIAAVCGFRYDRYGKISGE</sequence>
<evidence type="ECO:0000259" key="1">
    <source>
        <dbReference type="Pfam" id="PF00535"/>
    </source>
</evidence>
<evidence type="ECO:0000313" key="3">
    <source>
        <dbReference type="Proteomes" id="UP000266273"/>
    </source>
</evidence>
<keyword evidence="3" id="KW-1185">Reference proteome</keyword>
<dbReference type="PANTHER" id="PTHR43685:SF3">
    <property type="entry name" value="SLR2126 PROTEIN"/>
    <property type="match status" value="1"/>
</dbReference>
<dbReference type="InterPro" id="IPR029044">
    <property type="entry name" value="Nucleotide-diphossugar_trans"/>
</dbReference>
<dbReference type="InterPro" id="IPR050834">
    <property type="entry name" value="Glycosyltransf_2"/>
</dbReference>
<dbReference type="SUPFAM" id="SSF53448">
    <property type="entry name" value="Nucleotide-diphospho-sugar transferases"/>
    <property type="match status" value="1"/>
</dbReference>
<dbReference type="Pfam" id="PF00535">
    <property type="entry name" value="Glycos_transf_2"/>
    <property type="match status" value="1"/>
</dbReference>
<dbReference type="AlphaFoldDB" id="A0A397Q7F2"/>
<proteinExistence type="predicted"/>
<gene>
    <name evidence="2" type="ORF">BXY53_1525</name>
</gene>
<dbReference type="InterPro" id="IPR001173">
    <property type="entry name" value="Glyco_trans_2-like"/>
</dbReference>
<dbReference type="CDD" id="cd00761">
    <property type="entry name" value="Glyco_tranf_GTA_type"/>
    <property type="match status" value="1"/>
</dbReference>
<name>A0A397Q7F2_9HYPH</name>
<dbReference type="RefSeq" id="WP_119061212.1">
    <property type="nucleotide sequence ID" value="NZ_QXDF01000001.1"/>
</dbReference>
<accession>A0A397Q7F2</accession>
<dbReference type="Proteomes" id="UP000266273">
    <property type="component" value="Unassembled WGS sequence"/>
</dbReference>
<feature type="domain" description="Glycosyltransferase 2-like" evidence="1">
    <location>
        <begin position="10"/>
        <end position="149"/>
    </location>
</feature>
<comment type="caution">
    <text evidence="2">The sequence shown here is derived from an EMBL/GenBank/DDBJ whole genome shotgun (WGS) entry which is preliminary data.</text>
</comment>
<dbReference type="PANTHER" id="PTHR43685">
    <property type="entry name" value="GLYCOSYLTRANSFERASE"/>
    <property type="match status" value="1"/>
</dbReference>
<reference evidence="2 3" key="1">
    <citation type="submission" date="2018-08" db="EMBL/GenBank/DDBJ databases">
        <title>Genomic Encyclopedia of Archaeal and Bacterial Type Strains, Phase II (KMG-II): from individual species to whole genera.</title>
        <authorList>
            <person name="Goeker M."/>
        </authorList>
    </citation>
    <scope>NUCLEOTIDE SEQUENCE [LARGE SCALE GENOMIC DNA]</scope>
    <source>
        <strain evidence="2 3">DSM 5002</strain>
    </source>
</reference>
<dbReference type="EMBL" id="QXDF01000001">
    <property type="protein sequence ID" value="RIA56419.1"/>
    <property type="molecule type" value="Genomic_DNA"/>
</dbReference>